<keyword evidence="6" id="KW-0418">Kinase</keyword>
<feature type="transmembrane region" description="Helical" evidence="14">
    <location>
        <begin position="330"/>
        <end position="353"/>
    </location>
</feature>
<dbReference type="InterPro" id="IPR000014">
    <property type="entry name" value="PAS"/>
</dbReference>
<dbReference type="Pfam" id="PF02518">
    <property type="entry name" value="HATPase_c"/>
    <property type="match status" value="1"/>
</dbReference>
<keyword evidence="7" id="KW-0067">ATP-binding</keyword>
<dbReference type="InterPro" id="IPR001789">
    <property type="entry name" value="Sig_transdc_resp-reg_receiver"/>
</dbReference>
<dbReference type="CDD" id="cd16922">
    <property type="entry name" value="HATPase_EvgS-ArcB-TorS-like"/>
    <property type="match status" value="1"/>
</dbReference>
<dbReference type="Gene3D" id="3.30.450.20">
    <property type="entry name" value="PAS domain"/>
    <property type="match status" value="2"/>
</dbReference>
<dbReference type="PRINTS" id="PR00344">
    <property type="entry name" value="BCTRLSENSOR"/>
</dbReference>
<sequence length="1051" mass="115481">MTDPLHLTLRRYAGRSLTGLVLFLALAFPAMPLRADTWASPTPVARFAVLAFRPKPDMQARWQPVVDHLNQAGLGRHFELDVLTYPEMDAAVREHRVDVVTTQPGHYIRLTQLGGLHSPLATLVENDGGHALASFGGVIVGRADNTALNTLSDLRGKRIASSATASLGSYQMQALELLQQDIQLPQDAQIIETGQPQDRAIEHLLAGQADAAFVRTGVIEAMQRAGRLDIQRLKIINPHRVDGFPFALSTPLYPEWPVAAMPWADEDLARQVAAAILALPHGGEVARAAGIHGFTVPGDYRPVDSLMRQLRIPPYDAPQRITAADVWSQYHGLIALFTTLGFAILLSAILLLLRTNRRLRDEQARADTVLQRLSASELRFRSIFEQVNALAIQGYRPDGTVVYWNPASRLMYGYTADEAIGRSLYDLIIPGEACEAVRRSVAWMVEHRNGMEAGRLQLQDKQGQPVNVYSSHVVVDTVEHGLVLFCLDIDLTALTRTERALIESETRQRLILEAIGEGVFDTDREGHCTFINPAAAKLLGYSENDILGQSMHALVHARHPDGRPYPREHCPVCQTTRDGKTRRLDEHFWRKDGESFPVHLTITPSRRDGELTGAVVVFSDISESVRTARELDRHRNHLEDLVSQRTAQLEQARLAAETANQAKSAFLANMSHEIRTPLNAIIGMAYLIRRAHVTPEQAERLSKIETAGHHLLEIINAILDLSKIEAGKFALDASPVDIPTLIGNVAAMLADRARARGLKLQVDLPVPFPPLLGDGTRLQQALLNYAGNAIKFTEKGSITLRAIPDAEDGEGLNVRFEVEDTGIGIPPELQPRLFAPFSQADESITRQYGGTGLGLAITRKLAELMGGEAGVDSTPGVGSCFWFSARLQRQQRSTPPPATITAEEAEAALARECRGARVLVVEDEPINQDIVLELLADTGLLLDTASDGLEALACLDRQAYSLILMDIQMPRLDGLECTRRIRQRPDGGQVPIIAMTANAFAEDQVRCREAGMSDFISKPVNTDALFQTLLRWLSPRSREAAQAGTPSAASR</sequence>
<dbReference type="Pfam" id="PF00989">
    <property type="entry name" value="PAS"/>
    <property type="match status" value="2"/>
</dbReference>
<evidence type="ECO:0000256" key="2">
    <source>
        <dbReference type="ARBA" id="ARBA00012438"/>
    </source>
</evidence>
<dbReference type="PROSITE" id="PS50113">
    <property type="entry name" value="PAC"/>
    <property type="match status" value="1"/>
</dbReference>
<name>A0A848G0I6_9RHOO</name>
<keyword evidence="14" id="KW-0472">Membrane</keyword>
<dbReference type="AlphaFoldDB" id="A0A848G0I6"/>
<keyword evidence="5" id="KW-0547">Nucleotide-binding</keyword>
<dbReference type="Gene3D" id="3.40.50.2300">
    <property type="match status" value="1"/>
</dbReference>
<evidence type="ECO:0000256" key="9">
    <source>
        <dbReference type="ARBA" id="ARBA00058004"/>
    </source>
</evidence>
<dbReference type="CDD" id="cd00130">
    <property type="entry name" value="PAS"/>
    <property type="match status" value="2"/>
</dbReference>
<comment type="function">
    <text evidence="9">Member of the two-component regulatory system BvgS/BvgA. Phosphorylates BvgA via a four-step phosphorelay in response to environmental signals.</text>
</comment>
<dbReference type="SUPFAM" id="SSF55785">
    <property type="entry name" value="PYP-like sensor domain (PAS domain)"/>
    <property type="match status" value="2"/>
</dbReference>
<evidence type="ECO:0000259" key="16">
    <source>
        <dbReference type="PROSITE" id="PS50110"/>
    </source>
</evidence>
<dbReference type="SMART" id="SM00448">
    <property type="entry name" value="REC"/>
    <property type="match status" value="1"/>
</dbReference>
<dbReference type="SUPFAM" id="SSF52172">
    <property type="entry name" value="CheY-like"/>
    <property type="match status" value="1"/>
</dbReference>
<keyword evidence="3 13" id="KW-0597">Phosphoprotein</keyword>
<evidence type="ECO:0000256" key="8">
    <source>
        <dbReference type="ARBA" id="ARBA00023012"/>
    </source>
</evidence>
<dbReference type="RefSeq" id="WP_169145335.1">
    <property type="nucleotide sequence ID" value="NZ_JABBGA010000005.1"/>
</dbReference>
<dbReference type="Pfam" id="PF00072">
    <property type="entry name" value="Response_reg"/>
    <property type="match status" value="1"/>
</dbReference>
<evidence type="ECO:0000256" key="14">
    <source>
        <dbReference type="SAM" id="Phobius"/>
    </source>
</evidence>
<dbReference type="SMART" id="SM00387">
    <property type="entry name" value="HATPase_c"/>
    <property type="match status" value="1"/>
</dbReference>
<feature type="domain" description="Response regulatory" evidence="16">
    <location>
        <begin position="917"/>
        <end position="1033"/>
    </location>
</feature>
<keyword evidence="8" id="KW-0902">Two-component regulatory system</keyword>
<feature type="domain" description="PAS" evidence="17">
    <location>
        <begin position="504"/>
        <end position="561"/>
    </location>
</feature>
<dbReference type="GO" id="GO:0000155">
    <property type="term" value="F:phosphorelay sensor kinase activity"/>
    <property type="evidence" value="ECO:0007669"/>
    <property type="project" value="InterPro"/>
</dbReference>
<keyword evidence="20" id="KW-1185">Reference proteome</keyword>
<evidence type="ECO:0000313" key="20">
    <source>
        <dbReference type="Proteomes" id="UP000580043"/>
    </source>
</evidence>
<dbReference type="InterPro" id="IPR005467">
    <property type="entry name" value="His_kinase_dom"/>
</dbReference>
<feature type="domain" description="Histidine kinase" evidence="15">
    <location>
        <begin position="669"/>
        <end position="889"/>
    </location>
</feature>
<dbReference type="SUPFAM" id="SSF55874">
    <property type="entry name" value="ATPase domain of HSP90 chaperone/DNA topoisomerase II/histidine kinase"/>
    <property type="match status" value="1"/>
</dbReference>
<protein>
    <recommendedName>
        <fullName evidence="11">Sensory/regulatory protein RpfC</fullName>
        <ecNumber evidence="2">2.7.13.3</ecNumber>
    </recommendedName>
    <alternativeName>
        <fullName evidence="12">Virulence sensor protein BvgS</fullName>
    </alternativeName>
</protein>
<dbReference type="InterPro" id="IPR000700">
    <property type="entry name" value="PAS-assoc_C"/>
</dbReference>
<evidence type="ECO:0000256" key="13">
    <source>
        <dbReference type="PROSITE-ProRule" id="PRU00169"/>
    </source>
</evidence>
<dbReference type="SMART" id="SM00388">
    <property type="entry name" value="HisKA"/>
    <property type="match status" value="1"/>
</dbReference>
<evidence type="ECO:0000256" key="11">
    <source>
        <dbReference type="ARBA" id="ARBA00068150"/>
    </source>
</evidence>
<dbReference type="NCBIfam" id="TIGR00229">
    <property type="entry name" value="sensory_box"/>
    <property type="match status" value="2"/>
</dbReference>
<dbReference type="Gene3D" id="1.10.287.130">
    <property type="match status" value="1"/>
</dbReference>
<feature type="modified residue" description="4-aspartylphosphate" evidence="13">
    <location>
        <position position="966"/>
    </location>
</feature>
<dbReference type="Pfam" id="PF00512">
    <property type="entry name" value="HisKA"/>
    <property type="match status" value="1"/>
</dbReference>
<dbReference type="PROSITE" id="PS50109">
    <property type="entry name" value="HIS_KIN"/>
    <property type="match status" value="1"/>
</dbReference>
<dbReference type="CDD" id="cd17546">
    <property type="entry name" value="REC_hyHK_CKI1_RcsC-like"/>
    <property type="match status" value="1"/>
</dbReference>
<dbReference type="InterPro" id="IPR011006">
    <property type="entry name" value="CheY-like_superfamily"/>
</dbReference>
<evidence type="ECO:0000256" key="3">
    <source>
        <dbReference type="ARBA" id="ARBA00022553"/>
    </source>
</evidence>
<dbReference type="InterPro" id="IPR004358">
    <property type="entry name" value="Sig_transdc_His_kin-like_C"/>
</dbReference>
<evidence type="ECO:0000259" key="15">
    <source>
        <dbReference type="PROSITE" id="PS50109"/>
    </source>
</evidence>
<keyword evidence="4" id="KW-0808">Transferase</keyword>
<dbReference type="SMART" id="SM00086">
    <property type="entry name" value="PAC"/>
    <property type="match status" value="1"/>
</dbReference>
<dbReference type="PROSITE" id="PS50112">
    <property type="entry name" value="PAS"/>
    <property type="match status" value="2"/>
</dbReference>
<dbReference type="EMBL" id="JABBGA010000005">
    <property type="protein sequence ID" value="NML25687.1"/>
    <property type="molecule type" value="Genomic_DNA"/>
</dbReference>
<dbReference type="EC" id="2.7.13.3" evidence="2"/>
<dbReference type="InterPro" id="IPR036097">
    <property type="entry name" value="HisK_dim/P_sf"/>
</dbReference>
<evidence type="ECO:0000256" key="10">
    <source>
        <dbReference type="ARBA" id="ARBA00064003"/>
    </source>
</evidence>
<evidence type="ECO:0000259" key="17">
    <source>
        <dbReference type="PROSITE" id="PS50112"/>
    </source>
</evidence>
<comment type="catalytic activity">
    <reaction evidence="1">
        <text>ATP + protein L-histidine = ADP + protein N-phospho-L-histidine.</text>
        <dbReference type="EC" id="2.7.13.3"/>
    </reaction>
</comment>
<organism evidence="19 20">
    <name type="scientific">Zoogloea dura</name>
    <dbReference type="NCBI Taxonomy" id="2728840"/>
    <lineage>
        <taxon>Bacteria</taxon>
        <taxon>Pseudomonadati</taxon>
        <taxon>Pseudomonadota</taxon>
        <taxon>Betaproteobacteria</taxon>
        <taxon>Rhodocyclales</taxon>
        <taxon>Zoogloeaceae</taxon>
        <taxon>Zoogloea</taxon>
    </lineage>
</organism>
<evidence type="ECO:0000259" key="18">
    <source>
        <dbReference type="PROSITE" id="PS50113"/>
    </source>
</evidence>
<evidence type="ECO:0000256" key="1">
    <source>
        <dbReference type="ARBA" id="ARBA00000085"/>
    </source>
</evidence>
<comment type="subunit">
    <text evidence="10">At low DSF concentrations, interacts with RpfF.</text>
</comment>
<keyword evidence="14" id="KW-0812">Transmembrane</keyword>
<proteinExistence type="predicted"/>
<evidence type="ECO:0000256" key="4">
    <source>
        <dbReference type="ARBA" id="ARBA00022679"/>
    </source>
</evidence>
<dbReference type="InterPro" id="IPR003594">
    <property type="entry name" value="HATPase_dom"/>
</dbReference>
<feature type="domain" description="PAS" evidence="17">
    <location>
        <begin position="376"/>
        <end position="430"/>
    </location>
</feature>
<dbReference type="Gene3D" id="3.30.565.10">
    <property type="entry name" value="Histidine kinase-like ATPase, C-terminal domain"/>
    <property type="match status" value="1"/>
</dbReference>
<dbReference type="PANTHER" id="PTHR43047">
    <property type="entry name" value="TWO-COMPONENT HISTIDINE PROTEIN KINASE"/>
    <property type="match status" value="1"/>
</dbReference>
<dbReference type="InterPro" id="IPR013767">
    <property type="entry name" value="PAS_fold"/>
</dbReference>
<dbReference type="GO" id="GO:0005524">
    <property type="term" value="F:ATP binding"/>
    <property type="evidence" value="ECO:0007669"/>
    <property type="project" value="UniProtKB-KW"/>
</dbReference>
<accession>A0A848G0I6</accession>
<feature type="domain" description="PAC" evidence="18">
    <location>
        <begin position="582"/>
        <end position="633"/>
    </location>
</feature>
<dbReference type="SUPFAM" id="SSF47384">
    <property type="entry name" value="Homodimeric domain of signal transducing histidine kinase"/>
    <property type="match status" value="1"/>
</dbReference>
<keyword evidence="14" id="KW-1133">Transmembrane helix</keyword>
<dbReference type="FunFam" id="3.30.565.10:FF:000010">
    <property type="entry name" value="Sensor histidine kinase RcsC"/>
    <property type="match status" value="1"/>
</dbReference>
<dbReference type="PROSITE" id="PS50110">
    <property type="entry name" value="RESPONSE_REGULATORY"/>
    <property type="match status" value="1"/>
</dbReference>
<dbReference type="PANTHER" id="PTHR43047:SF64">
    <property type="entry name" value="HISTIDINE KINASE CONTAINING CHEY-HOMOLOGOUS RECEIVER DOMAIN AND PAS DOMAIN-RELATED"/>
    <property type="match status" value="1"/>
</dbReference>
<dbReference type="Gene3D" id="3.40.190.10">
    <property type="entry name" value="Periplasmic binding protein-like II"/>
    <property type="match status" value="2"/>
</dbReference>
<evidence type="ECO:0000256" key="5">
    <source>
        <dbReference type="ARBA" id="ARBA00022741"/>
    </source>
</evidence>
<reference evidence="19 20" key="1">
    <citation type="submission" date="2020-04" db="EMBL/GenBank/DDBJ databases">
        <title>Zoogloea sp. G-4-1-14 isolated from soil.</title>
        <authorList>
            <person name="Dahal R.H."/>
        </authorList>
    </citation>
    <scope>NUCLEOTIDE SEQUENCE [LARGE SCALE GENOMIC DNA]</scope>
    <source>
        <strain evidence="19 20">G-4-1-14</strain>
    </source>
</reference>
<evidence type="ECO:0000256" key="7">
    <source>
        <dbReference type="ARBA" id="ARBA00022840"/>
    </source>
</evidence>
<dbReference type="GO" id="GO:0006355">
    <property type="term" value="P:regulation of DNA-templated transcription"/>
    <property type="evidence" value="ECO:0007669"/>
    <property type="project" value="InterPro"/>
</dbReference>
<dbReference type="InterPro" id="IPR035965">
    <property type="entry name" value="PAS-like_dom_sf"/>
</dbReference>
<dbReference type="SMART" id="SM00091">
    <property type="entry name" value="PAS"/>
    <property type="match status" value="2"/>
</dbReference>
<comment type="caution">
    <text evidence="19">The sequence shown here is derived from an EMBL/GenBank/DDBJ whole genome shotgun (WGS) entry which is preliminary data.</text>
</comment>
<dbReference type="Proteomes" id="UP000580043">
    <property type="component" value="Unassembled WGS sequence"/>
</dbReference>
<evidence type="ECO:0000256" key="12">
    <source>
        <dbReference type="ARBA" id="ARBA00070152"/>
    </source>
</evidence>
<dbReference type="FunFam" id="1.10.287.130:FF:000002">
    <property type="entry name" value="Two-component osmosensing histidine kinase"/>
    <property type="match status" value="1"/>
</dbReference>
<dbReference type="SUPFAM" id="SSF53850">
    <property type="entry name" value="Periplasmic binding protein-like II"/>
    <property type="match status" value="1"/>
</dbReference>
<dbReference type="CDD" id="cd00082">
    <property type="entry name" value="HisKA"/>
    <property type="match status" value="1"/>
</dbReference>
<dbReference type="InterPro" id="IPR001610">
    <property type="entry name" value="PAC"/>
</dbReference>
<gene>
    <name evidence="19" type="ORF">HHL15_08020</name>
</gene>
<dbReference type="InterPro" id="IPR003661">
    <property type="entry name" value="HisK_dim/P_dom"/>
</dbReference>
<dbReference type="InterPro" id="IPR036890">
    <property type="entry name" value="HATPase_C_sf"/>
</dbReference>
<evidence type="ECO:0000313" key="19">
    <source>
        <dbReference type="EMBL" id="NML25687.1"/>
    </source>
</evidence>
<evidence type="ECO:0000256" key="6">
    <source>
        <dbReference type="ARBA" id="ARBA00022777"/>
    </source>
</evidence>
<dbReference type="Pfam" id="PF12974">
    <property type="entry name" value="Phosphonate-bd"/>
    <property type="match status" value="1"/>
</dbReference>